<dbReference type="Proteomes" id="UP000593828">
    <property type="component" value="Segment"/>
</dbReference>
<reference evidence="1 2" key="1">
    <citation type="submission" date="2020-07" db="EMBL/GenBank/DDBJ databases">
        <title>Taxonomic proposal: Crassvirales, a new order of highly abundant and diverse bacterial viruses.</title>
        <authorList>
            <person name="Shkoporov A.N."/>
            <person name="Stockdale S.R."/>
            <person name="Guerin E."/>
            <person name="Ross R.P."/>
            <person name="Hill C."/>
        </authorList>
    </citation>
    <scope>NUCLEOTIDE SEQUENCE [LARGE SCALE GENOMIC DNA]</scope>
</reference>
<dbReference type="KEGG" id="vg:65128806"/>
<keyword evidence="2" id="KW-1185">Reference proteome</keyword>
<organism evidence="1 2">
    <name type="scientific">uncultured phage cr106_1</name>
    <dbReference type="NCBI Taxonomy" id="2772062"/>
    <lineage>
        <taxon>Viruses</taxon>
        <taxon>Duplodnaviria</taxon>
        <taxon>Heunggongvirae</taxon>
        <taxon>Uroviricota</taxon>
        <taxon>Caudoviricetes</taxon>
        <taxon>Crassvirales</taxon>
        <taxon>Steigviridae</taxon>
        <taxon>Asinivirinae</taxon>
        <taxon>Mahstovirus</taxon>
        <taxon>Mahstovirus faecalis</taxon>
    </lineage>
</organism>
<proteinExistence type="predicted"/>
<evidence type="ECO:0000313" key="1">
    <source>
        <dbReference type="EMBL" id="QOR58336.1"/>
    </source>
</evidence>
<protein>
    <submittedName>
        <fullName evidence="1">Uncharacterized protein</fullName>
    </submittedName>
</protein>
<sequence length="101" mass="11394">MKVIGTNSKDETCLVKVGMRELANIMGFYSEHDAEFKKQLNSALLGNSINVSKVYANYYRVKNIIEGTPYCTALVKLNEMINAIKPINDLIKEVKDTYEAD</sequence>
<dbReference type="GeneID" id="65128806"/>
<accession>A0A7M1RVL8</accession>
<dbReference type="EMBL" id="MT774378">
    <property type="protein sequence ID" value="QOR58336.1"/>
    <property type="molecule type" value="Genomic_DNA"/>
</dbReference>
<evidence type="ECO:0000313" key="2">
    <source>
        <dbReference type="Proteomes" id="UP000593828"/>
    </source>
</evidence>
<name>A0A7M1RVL8_9CAUD</name>
<dbReference type="RefSeq" id="YP_010110494.1">
    <property type="nucleotide sequence ID" value="NC_055871.1"/>
</dbReference>